<name>A0A1H6XT39_9RHOB</name>
<protein>
    <recommendedName>
        <fullName evidence="1">VOC domain-containing protein</fullName>
    </recommendedName>
</protein>
<evidence type="ECO:0000259" key="1">
    <source>
        <dbReference type="PROSITE" id="PS51819"/>
    </source>
</evidence>
<keyword evidence="3" id="KW-1185">Reference proteome</keyword>
<dbReference type="OrthoDB" id="4725692at2"/>
<dbReference type="SUPFAM" id="SSF54593">
    <property type="entry name" value="Glyoxalase/Bleomycin resistance protein/Dihydroxybiphenyl dioxygenase"/>
    <property type="match status" value="2"/>
</dbReference>
<dbReference type="InterPro" id="IPR004360">
    <property type="entry name" value="Glyas_Fos-R_dOase_dom"/>
</dbReference>
<dbReference type="InterPro" id="IPR037523">
    <property type="entry name" value="VOC_core"/>
</dbReference>
<dbReference type="RefSeq" id="WP_092364747.1">
    <property type="nucleotide sequence ID" value="NZ_BMGV01000004.1"/>
</dbReference>
<dbReference type="PROSITE" id="PS51819">
    <property type="entry name" value="VOC"/>
    <property type="match status" value="1"/>
</dbReference>
<dbReference type="CDD" id="cd06587">
    <property type="entry name" value="VOC"/>
    <property type="match status" value="1"/>
</dbReference>
<dbReference type="STRING" id="1227549.SAMN05444007_104136"/>
<dbReference type="AlphaFoldDB" id="A0A1H6XT39"/>
<sequence length="245" mass="27027">MRLAALRLRVADPAAVARFYAQHFGMTARPEGAQWRVGYAGRDSDLILMPGGGGFSADRGQRYWKIGITVPDLDRAVDQLRRDGLEVSVPHQFRDIGYLCHLSDPAGFPVELLQWTFQDSPPAPQQSGGPFSAARIGQITLRSGDISAETEIWIALGMRLLSVQEVPSHGFDLHFLAFTDETPPDPDLWSVANRGWLWQRPYTTLEFQHVPGAEFAAVPDLRGIEIDGLRAPQKDAAGTALIPTR</sequence>
<dbReference type="Pfam" id="PF00903">
    <property type="entry name" value="Glyoxalase"/>
    <property type="match status" value="1"/>
</dbReference>
<dbReference type="InterPro" id="IPR029068">
    <property type="entry name" value="Glyas_Bleomycin-R_OHBP_Dase"/>
</dbReference>
<proteinExistence type="predicted"/>
<dbReference type="Gene3D" id="3.10.180.10">
    <property type="entry name" value="2,3-Dihydroxybiphenyl 1,2-Dioxygenase, domain 1"/>
    <property type="match status" value="2"/>
</dbReference>
<feature type="domain" description="VOC" evidence="1">
    <location>
        <begin position="2"/>
        <end position="115"/>
    </location>
</feature>
<gene>
    <name evidence="2" type="ORF">SAMN05444007_104136</name>
</gene>
<organism evidence="2 3">
    <name type="scientific">Cribrihabitans marinus</name>
    <dbReference type="NCBI Taxonomy" id="1227549"/>
    <lineage>
        <taxon>Bacteria</taxon>
        <taxon>Pseudomonadati</taxon>
        <taxon>Pseudomonadota</taxon>
        <taxon>Alphaproteobacteria</taxon>
        <taxon>Rhodobacterales</taxon>
        <taxon>Paracoccaceae</taxon>
        <taxon>Cribrihabitans</taxon>
    </lineage>
</organism>
<reference evidence="2 3" key="1">
    <citation type="submission" date="2016-10" db="EMBL/GenBank/DDBJ databases">
        <authorList>
            <person name="de Groot N.N."/>
        </authorList>
    </citation>
    <scope>NUCLEOTIDE SEQUENCE [LARGE SCALE GENOMIC DNA]</scope>
    <source>
        <strain evidence="2 3">DSM 29340</strain>
    </source>
</reference>
<evidence type="ECO:0000313" key="2">
    <source>
        <dbReference type="EMBL" id="SEJ30764.1"/>
    </source>
</evidence>
<accession>A0A1H6XT39</accession>
<dbReference type="EMBL" id="FNYD01000004">
    <property type="protein sequence ID" value="SEJ30764.1"/>
    <property type="molecule type" value="Genomic_DNA"/>
</dbReference>
<dbReference type="Proteomes" id="UP000199379">
    <property type="component" value="Unassembled WGS sequence"/>
</dbReference>
<evidence type="ECO:0000313" key="3">
    <source>
        <dbReference type="Proteomes" id="UP000199379"/>
    </source>
</evidence>